<dbReference type="Proteomes" id="UP001500460">
    <property type="component" value="Unassembled WGS sequence"/>
</dbReference>
<dbReference type="EMBL" id="BAAATK010000024">
    <property type="protein sequence ID" value="GAA2443789.1"/>
    <property type="molecule type" value="Genomic_DNA"/>
</dbReference>
<name>A0ABN3JYB2_9ACTN</name>
<organism evidence="1 2">
    <name type="scientific">Streptomyces glaucus</name>
    <dbReference type="NCBI Taxonomy" id="284029"/>
    <lineage>
        <taxon>Bacteria</taxon>
        <taxon>Bacillati</taxon>
        <taxon>Actinomycetota</taxon>
        <taxon>Actinomycetes</taxon>
        <taxon>Kitasatosporales</taxon>
        <taxon>Streptomycetaceae</taxon>
        <taxon>Streptomyces</taxon>
    </lineage>
</organism>
<reference evidence="1 2" key="1">
    <citation type="journal article" date="2019" name="Int. J. Syst. Evol. Microbiol.">
        <title>The Global Catalogue of Microorganisms (GCM) 10K type strain sequencing project: providing services to taxonomists for standard genome sequencing and annotation.</title>
        <authorList>
            <consortium name="The Broad Institute Genomics Platform"/>
            <consortium name="The Broad Institute Genome Sequencing Center for Infectious Disease"/>
            <person name="Wu L."/>
            <person name="Ma J."/>
        </authorList>
    </citation>
    <scope>NUCLEOTIDE SEQUENCE [LARGE SCALE GENOMIC DNA]</scope>
    <source>
        <strain evidence="1 2">JCM 6922</strain>
    </source>
</reference>
<evidence type="ECO:0000313" key="1">
    <source>
        <dbReference type="EMBL" id="GAA2443789.1"/>
    </source>
</evidence>
<evidence type="ECO:0000313" key="2">
    <source>
        <dbReference type="Proteomes" id="UP001500460"/>
    </source>
</evidence>
<accession>A0ABN3JYB2</accession>
<gene>
    <name evidence="1" type="ORF">GCM10010421_38610</name>
</gene>
<evidence type="ECO:0008006" key="3">
    <source>
        <dbReference type="Google" id="ProtNLM"/>
    </source>
</evidence>
<proteinExistence type="predicted"/>
<comment type="caution">
    <text evidence="1">The sequence shown here is derived from an EMBL/GenBank/DDBJ whole genome shotgun (WGS) entry which is preliminary data.</text>
</comment>
<protein>
    <recommendedName>
        <fullName evidence="3">Transposase</fullName>
    </recommendedName>
</protein>
<sequence>MRALRFPLYLFEECLMGKPDTRRLDREIQQATRKLEAVRNRELWPLDGRERRAMLGAVVSGTRSLRKGNGTARADRQMDTAWQSAEDRLITEIAALKAERQRIVTEAAQAKAAKKSTSWW</sequence>
<keyword evidence="2" id="KW-1185">Reference proteome</keyword>